<proteinExistence type="predicted"/>
<dbReference type="GO" id="GO:0016787">
    <property type="term" value="F:hydrolase activity"/>
    <property type="evidence" value="ECO:0007669"/>
    <property type="project" value="UniProtKB-KW"/>
</dbReference>
<keyword evidence="3" id="KW-0378">Hydrolase</keyword>
<dbReference type="Pfam" id="PF07486">
    <property type="entry name" value="Hydrolase_2"/>
    <property type="match status" value="1"/>
</dbReference>
<dbReference type="Gene3D" id="3.10.350.10">
    <property type="entry name" value="LysM domain"/>
    <property type="match status" value="1"/>
</dbReference>
<evidence type="ECO:0000259" key="2">
    <source>
        <dbReference type="SMART" id="SM00257"/>
    </source>
</evidence>
<evidence type="ECO:0000313" key="4">
    <source>
        <dbReference type="Proteomes" id="UP001601059"/>
    </source>
</evidence>
<evidence type="ECO:0000256" key="1">
    <source>
        <dbReference type="SAM" id="SignalP"/>
    </source>
</evidence>
<dbReference type="InterPro" id="IPR018392">
    <property type="entry name" value="LysM"/>
</dbReference>
<keyword evidence="4" id="KW-1185">Reference proteome</keyword>
<reference evidence="3 4" key="1">
    <citation type="submission" date="2024-08" db="EMBL/GenBank/DDBJ databases">
        <title>Two novel Cytobacillus novel species.</title>
        <authorList>
            <person name="Liu G."/>
        </authorList>
    </citation>
    <scope>NUCLEOTIDE SEQUENCE [LARGE SCALE GENOMIC DNA]</scope>
    <source>
        <strain evidence="3 4">FJAT-54145</strain>
    </source>
</reference>
<feature type="chain" id="PRO_5047031224" evidence="1">
    <location>
        <begin position="20"/>
        <end position="196"/>
    </location>
</feature>
<name>A0ABW6KCC3_9BACI</name>
<dbReference type="InterPro" id="IPR042047">
    <property type="entry name" value="SleB_dom1"/>
</dbReference>
<dbReference type="InterPro" id="IPR036779">
    <property type="entry name" value="LysM_dom_sf"/>
</dbReference>
<keyword evidence="1" id="KW-0732">Signal</keyword>
<dbReference type="SMART" id="SM00257">
    <property type="entry name" value="LysM"/>
    <property type="match status" value="1"/>
</dbReference>
<dbReference type="Gene3D" id="1.10.10.2520">
    <property type="entry name" value="Cell wall hydrolase SleB, domain 1"/>
    <property type="match status" value="1"/>
</dbReference>
<comment type="caution">
    <text evidence="3">The sequence shown here is derived from an EMBL/GenBank/DDBJ whole genome shotgun (WGS) entry which is preliminary data.</text>
</comment>
<dbReference type="CDD" id="cd00118">
    <property type="entry name" value="LysM"/>
    <property type="match status" value="1"/>
</dbReference>
<dbReference type="Gene3D" id="6.20.240.60">
    <property type="match status" value="1"/>
</dbReference>
<dbReference type="RefSeq" id="WP_389359780.1">
    <property type="nucleotide sequence ID" value="NZ_JBIACK010000002.1"/>
</dbReference>
<feature type="domain" description="LysM" evidence="2">
    <location>
        <begin position="35"/>
        <end position="76"/>
    </location>
</feature>
<dbReference type="Proteomes" id="UP001601059">
    <property type="component" value="Unassembled WGS sequence"/>
</dbReference>
<accession>A0ABW6KCC3</accession>
<dbReference type="SUPFAM" id="SSF54106">
    <property type="entry name" value="LysM domain"/>
    <property type="match status" value="1"/>
</dbReference>
<feature type="signal peptide" evidence="1">
    <location>
        <begin position="1"/>
        <end position="19"/>
    </location>
</feature>
<evidence type="ECO:0000313" key="3">
    <source>
        <dbReference type="EMBL" id="MFE8700530.1"/>
    </source>
</evidence>
<gene>
    <name evidence="3" type="ORF">ACFYKX_07895</name>
</gene>
<dbReference type="InterPro" id="IPR011105">
    <property type="entry name" value="Cell_wall_hydrolase_SleB"/>
</dbReference>
<organism evidence="3 4">
    <name type="scientific">Cytobacillus spartinae</name>
    <dbReference type="NCBI Taxonomy" id="3299023"/>
    <lineage>
        <taxon>Bacteria</taxon>
        <taxon>Bacillati</taxon>
        <taxon>Bacillota</taxon>
        <taxon>Bacilli</taxon>
        <taxon>Bacillales</taxon>
        <taxon>Bacillaceae</taxon>
        <taxon>Cytobacillus</taxon>
    </lineage>
</organism>
<dbReference type="Pfam" id="PF01476">
    <property type="entry name" value="LysM"/>
    <property type="match status" value="1"/>
</dbReference>
<sequence length="196" mass="21854">MKKIVGLLTIMIMFSFQLMNVGSKSSAQTIDGIDIYTVKDEDTYFKIALEHGVSEIELQQINFNSHLKAGDKIIVPKGITEKEKDLLARLVHAEAKGEPYAGKIMVGLVVLNRMESDEFPDTIKDVIYEKRQFQPVDNGMIKDPAGDESKAAVEAAIALKGQATDALYFFNPDQTSSKWLRTKTVTTEIGNHRFAK</sequence>
<protein>
    <submittedName>
        <fullName evidence="3">Cell wall hydrolase</fullName>
    </submittedName>
</protein>
<dbReference type="EMBL" id="JBIACK010000002">
    <property type="protein sequence ID" value="MFE8700530.1"/>
    <property type="molecule type" value="Genomic_DNA"/>
</dbReference>